<dbReference type="Gene3D" id="3.40.50.1820">
    <property type="entry name" value="alpha/beta hydrolase"/>
    <property type="match status" value="1"/>
</dbReference>
<dbReference type="InterPro" id="IPR002469">
    <property type="entry name" value="Peptidase_S9B_N"/>
</dbReference>
<dbReference type="Proteomes" id="UP001589890">
    <property type="component" value="Unassembled WGS sequence"/>
</dbReference>
<feature type="domain" description="Peptidase S9 prolyl oligopeptidase catalytic" evidence="1">
    <location>
        <begin position="480"/>
        <end position="678"/>
    </location>
</feature>
<gene>
    <name evidence="3" type="ORF">ACFFGN_15120</name>
</gene>
<dbReference type="SUPFAM" id="SSF53474">
    <property type="entry name" value="alpha/beta-Hydrolases"/>
    <property type="match status" value="1"/>
</dbReference>
<dbReference type="PANTHER" id="PTHR11731:SF193">
    <property type="entry name" value="DIPEPTIDYL PEPTIDASE 9"/>
    <property type="match status" value="1"/>
</dbReference>
<keyword evidence="4" id="KW-1185">Reference proteome</keyword>
<dbReference type="Gene3D" id="2.140.10.30">
    <property type="entry name" value="Dipeptidylpeptidase IV, N-terminal domain"/>
    <property type="match status" value="1"/>
</dbReference>
<dbReference type="InterPro" id="IPR011659">
    <property type="entry name" value="WD40"/>
</dbReference>
<dbReference type="Pfam" id="PF07676">
    <property type="entry name" value="PD40"/>
    <property type="match status" value="1"/>
</dbReference>
<dbReference type="InterPro" id="IPR001375">
    <property type="entry name" value="Peptidase_S9_cat"/>
</dbReference>
<dbReference type="RefSeq" id="WP_380047797.1">
    <property type="nucleotide sequence ID" value="NZ_JBHLTC010000018.1"/>
</dbReference>
<protein>
    <submittedName>
        <fullName evidence="3">Prolyl oligopeptidase family serine peptidase</fullName>
    </submittedName>
</protein>
<dbReference type="InterPro" id="IPR050278">
    <property type="entry name" value="Serine_Prot_S9B/DPPIV"/>
</dbReference>
<dbReference type="EMBL" id="JBHLTC010000018">
    <property type="protein sequence ID" value="MFC0625410.1"/>
    <property type="molecule type" value="Genomic_DNA"/>
</dbReference>
<proteinExistence type="predicted"/>
<organism evidence="3 4">
    <name type="scientific">Kribbella deserti</name>
    <dbReference type="NCBI Taxonomy" id="1926257"/>
    <lineage>
        <taxon>Bacteria</taxon>
        <taxon>Bacillati</taxon>
        <taxon>Actinomycetota</taxon>
        <taxon>Actinomycetes</taxon>
        <taxon>Propionibacteriales</taxon>
        <taxon>Kribbellaceae</taxon>
        <taxon>Kribbella</taxon>
    </lineage>
</organism>
<dbReference type="PANTHER" id="PTHR11731">
    <property type="entry name" value="PROTEASE FAMILY S9B,C DIPEPTIDYL-PEPTIDASE IV-RELATED"/>
    <property type="match status" value="1"/>
</dbReference>
<reference evidence="3 4" key="1">
    <citation type="submission" date="2024-09" db="EMBL/GenBank/DDBJ databases">
        <authorList>
            <person name="Sun Q."/>
            <person name="Mori K."/>
        </authorList>
    </citation>
    <scope>NUCLEOTIDE SEQUENCE [LARGE SCALE GENOMIC DNA]</scope>
    <source>
        <strain evidence="3 4">CGMCC 1.15906</strain>
    </source>
</reference>
<dbReference type="InterPro" id="IPR029058">
    <property type="entry name" value="AB_hydrolase_fold"/>
</dbReference>
<sequence length="680" mass="74206">MNMIQAFPRQLARSRRFTLGVPRTFTISPDGRRVLFLRTHDGENPTTCLWLQEGGTERLLVDPSDAGDVPEAERVRRERARERATGIVGYSCDQDMRVVAYALNGRLEVLQDGVRREVVTPGPVVDPQVDPSGSRVAYVSDGALRVVELADGKDAAYAEPDGPEVTWGLAEHVASESMDRHRGYWWSPDGTRLLAARVDTSPVQRWWIADPANPAKPPREIAYPAAGTPNALVSLYVLDAGQPPVEVEWDHEAFEYLATASWDQFGLLLSVQSRDQKTVRVLEGDPASGRTRLLHEQTDPAWVELIPGTPARTDSGKLVHTIDQPETRRLVIDGEVVTPVGLQVRNVLDVQGESVLFQASDEPTETHLWQYDGGELRQLTEAPGIHTGVRAGGTLVITSRTERDGNTSTVVRGSARTTIASYREQPVVLPRITWLRAGATEIRTALLLPSWYQPGTALPVLMAPYGGAGLQLATRAGQLYEAQWFAENGYAVIVADGRGTPGRGPAWEKTVHGDVVSAPLEDQIIALEAAANHCADLDLGRVAIRGWSYGGTLAMTAVLRRPDVFHAAISGAGVADQRLYDTHWKERYLGHPDQQPGAYDRTSPIHEAANLTRPLLLIHGLADDNVIAAHVLRMSAALLAAGKPHEVLPLAGATHMPTDPATVEGLLNHQLEFLQRHLTA</sequence>
<comment type="caution">
    <text evidence="3">The sequence shown here is derived from an EMBL/GenBank/DDBJ whole genome shotgun (WGS) entry which is preliminary data.</text>
</comment>
<name>A0ABV6QL87_9ACTN</name>
<evidence type="ECO:0000259" key="1">
    <source>
        <dbReference type="Pfam" id="PF00326"/>
    </source>
</evidence>
<dbReference type="Pfam" id="PF00326">
    <property type="entry name" value="Peptidase_S9"/>
    <property type="match status" value="1"/>
</dbReference>
<dbReference type="SUPFAM" id="SSF82171">
    <property type="entry name" value="DPP6 N-terminal domain-like"/>
    <property type="match status" value="1"/>
</dbReference>
<evidence type="ECO:0000313" key="3">
    <source>
        <dbReference type="EMBL" id="MFC0625410.1"/>
    </source>
</evidence>
<feature type="domain" description="Dipeptidylpeptidase IV N-terminal" evidence="2">
    <location>
        <begin position="121"/>
        <end position="384"/>
    </location>
</feature>
<evidence type="ECO:0000313" key="4">
    <source>
        <dbReference type="Proteomes" id="UP001589890"/>
    </source>
</evidence>
<dbReference type="Pfam" id="PF00930">
    <property type="entry name" value="DPPIV_N"/>
    <property type="match status" value="1"/>
</dbReference>
<evidence type="ECO:0000259" key="2">
    <source>
        <dbReference type="Pfam" id="PF00930"/>
    </source>
</evidence>
<accession>A0ABV6QL87</accession>